<keyword evidence="7" id="KW-1185">Reference proteome</keyword>
<dbReference type="Pfam" id="PF01758">
    <property type="entry name" value="SBF"/>
    <property type="match status" value="1"/>
</dbReference>
<dbReference type="RefSeq" id="WP_204031014.1">
    <property type="nucleotide sequence ID" value="NZ_BOOW01000041.1"/>
</dbReference>
<dbReference type="InterPro" id="IPR002657">
    <property type="entry name" value="BilAc:Na_symport/Acr3"/>
</dbReference>
<dbReference type="InterPro" id="IPR038770">
    <property type="entry name" value="Na+/solute_symporter_sf"/>
</dbReference>
<feature type="transmembrane region" description="Helical" evidence="5">
    <location>
        <begin position="192"/>
        <end position="217"/>
    </location>
</feature>
<comment type="caution">
    <text evidence="6">The sequence shown here is derived from an EMBL/GenBank/DDBJ whole genome shotgun (WGS) entry which is preliminary data.</text>
</comment>
<keyword evidence="2 5" id="KW-0812">Transmembrane</keyword>
<feature type="transmembrane region" description="Helical" evidence="5">
    <location>
        <begin position="137"/>
        <end position="156"/>
    </location>
</feature>
<feature type="transmembrane region" description="Helical" evidence="5">
    <location>
        <begin position="168"/>
        <end position="186"/>
    </location>
</feature>
<evidence type="ECO:0000256" key="5">
    <source>
        <dbReference type="SAM" id="Phobius"/>
    </source>
</evidence>
<keyword evidence="3 5" id="KW-1133">Transmembrane helix</keyword>
<proteinExistence type="predicted"/>
<dbReference type="AlphaFoldDB" id="A0A919RP06"/>
<dbReference type="GO" id="GO:0016020">
    <property type="term" value="C:membrane"/>
    <property type="evidence" value="ECO:0007669"/>
    <property type="project" value="UniProtKB-SubCell"/>
</dbReference>
<dbReference type="EMBL" id="BOOW01000041">
    <property type="protein sequence ID" value="GII95984.1"/>
    <property type="molecule type" value="Genomic_DNA"/>
</dbReference>
<feature type="transmembrane region" description="Helical" evidence="5">
    <location>
        <begin position="6"/>
        <end position="26"/>
    </location>
</feature>
<dbReference type="Gene3D" id="1.20.1530.20">
    <property type="match status" value="1"/>
</dbReference>
<feature type="transmembrane region" description="Helical" evidence="5">
    <location>
        <begin position="38"/>
        <end position="61"/>
    </location>
</feature>
<protein>
    <submittedName>
        <fullName evidence="6">Transporter</fullName>
    </submittedName>
</protein>
<evidence type="ECO:0000313" key="7">
    <source>
        <dbReference type="Proteomes" id="UP000606172"/>
    </source>
</evidence>
<evidence type="ECO:0000256" key="2">
    <source>
        <dbReference type="ARBA" id="ARBA00022692"/>
    </source>
</evidence>
<sequence>MPAVLGVFLPAALAIIMFGLGLGLALDDFRRVAVHPKAAILALICQIVILPLICFGLVLLFGLAPGLAVGMMLLAASPGGTTANLYSHLFGGDVALNIALTAVNSVIAVVTLPLVTNFAVGYFYQGGNAVGLQLDKTVQVFAIVLVPVALGMFVKARAPRFAARMDNPVRIASGVILFAVVATAIYQDRHNMIGYIAAVGVITLLFSVVSLAVGYWVPRLGGVDRRQAIASCMEIGIHNSTLAITIGLSPTLLNNREMAIPAAVYGILMFFTAAAAGLLVRRSAAGREETAAAT</sequence>
<dbReference type="PANTHER" id="PTHR10361:SF24">
    <property type="entry name" value="P3 PROTEIN"/>
    <property type="match status" value="1"/>
</dbReference>
<feature type="transmembrane region" description="Helical" evidence="5">
    <location>
        <begin position="67"/>
        <end position="86"/>
    </location>
</feature>
<evidence type="ECO:0000256" key="3">
    <source>
        <dbReference type="ARBA" id="ARBA00022989"/>
    </source>
</evidence>
<gene>
    <name evidence="6" type="ORF">Ssi02_62150</name>
</gene>
<evidence type="ECO:0000256" key="1">
    <source>
        <dbReference type="ARBA" id="ARBA00004141"/>
    </source>
</evidence>
<keyword evidence="4 5" id="KW-0472">Membrane</keyword>
<accession>A0A919RP06</accession>
<evidence type="ECO:0000313" key="6">
    <source>
        <dbReference type="EMBL" id="GII95984.1"/>
    </source>
</evidence>
<comment type="subcellular location">
    <subcellularLocation>
        <location evidence="1">Membrane</location>
        <topology evidence="1">Multi-pass membrane protein</topology>
    </subcellularLocation>
</comment>
<feature type="transmembrane region" description="Helical" evidence="5">
    <location>
        <begin position="98"/>
        <end position="125"/>
    </location>
</feature>
<reference evidence="6" key="1">
    <citation type="submission" date="2021-01" db="EMBL/GenBank/DDBJ databases">
        <title>Whole genome shotgun sequence of Sinosporangium siamense NBRC 109515.</title>
        <authorList>
            <person name="Komaki H."/>
            <person name="Tamura T."/>
        </authorList>
    </citation>
    <scope>NUCLEOTIDE SEQUENCE</scope>
    <source>
        <strain evidence="6">NBRC 109515</strain>
    </source>
</reference>
<feature type="transmembrane region" description="Helical" evidence="5">
    <location>
        <begin position="259"/>
        <end position="280"/>
    </location>
</feature>
<name>A0A919RP06_9ACTN</name>
<dbReference type="InterPro" id="IPR004710">
    <property type="entry name" value="Bilac:Na_transpt"/>
</dbReference>
<feature type="transmembrane region" description="Helical" evidence="5">
    <location>
        <begin position="229"/>
        <end position="253"/>
    </location>
</feature>
<evidence type="ECO:0000256" key="4">
    <source>
        <dbReference type="ARBA" id="ARBA00023136"/>
    </source>
</evidence>
<dbReference type="PANTHER" id="PTHR10361">
    <property type="entry name" value="SODIUM-BILE ACID COTRANSPORTER"/>
    <property type="match status" value="1"/>
</dbReference>
<organism evidence="6 7">
    <name type="scientific">Sinosporangium siamense</name>
    <dbReference type="NCBI Taxonomy" id="1367973"/>
    <lineage>
        <taxon>Bacteria</taxon>
        <taxon>Bacillati</taxon>
        <taxon>Actinomycetota</taxon>
        <taxon>Actinomycetes</taxon>
        <taxon>Streptosporangiales</taxon>
        <taxon>Streptosporangiaceae</taxon>
        <taxon>Sinosporangium</taxon>
    </lineage>
</organism>
<dbReference type="Proteomes" id="UP000606172">
    <property type="component" value="Unassembled WGS sequence"/>
</dbReference>